<dbReference type="Proteomes" id="UP001500752">
    <property type="component" value="Unassembled WGS sequence"/>
</dbReference>
<evidence type="ECO:0000313" key="2">
    <source>
        <dbReference type="Proteomes" id="UP001500752"/>
    </source>
</evidence>
<protein>
    <submittedName>
        <fullName evidence="1">Uncharacterized protein</fullName>
    </submittedName>
</protein>
<proteinExistence type="predicted"/>
<reference evidence="2" key="1">
    <citation type="journal article" date="2019" name="Int. J. Syst. Evol. Microbiol.">
        <title>The Global Catalogue of Microorganisms (GCM) 10K type strain sequencing project: providing services to taxonomists for standard genome sequencing and annotation.</title>
        <authorList>
            <consortium name="The Broad Institute Genomics Platform"/>
            <consortium name="The Broad Institute Genome Sequencing Center for Infectious Disease"/>
            <person name="Wu L."/>
            <person name="Ma J."/>
        </authorList>
    </citation>
    <scope>NUCLEOTIDE SEQUENCE [LARGE SCALE GENOMIC DNA]</scope>
    <source>
        <strain evidence="2">JCM 30742</strain>
    </source>
</reference>
<keyword evidence="2" id="KW-1185">Reference proteome</keyword>
<dbReference type="RefSeq" id="WP_345152406.1">
    <property type="nucleotide sequence ID" value="NZ_BAABEO010000022.1"/>
</dbReference>
<dbReference type="EMBL" id="BAABEO010000022">
    <property type="protein sequence ID" value="GAA3692684.1"/>
    <property type="molecule type" value="Genomic_DNA"/>
</dbReference>
<organism evidence="1 2">
    <name type="scientific">Arthrobacter ginkgonis</name>
    <dbReference type="NCBI Taxonomy" id="1630594"/>
    <lineage>
        <taxon>Bacteria</taxon>
        <taxon>Bacillati</taxon>
        <taxon>Actinomycetota</taxon>
        <taxon>Actinomycetes</taxon>
        <taxon>Micrococcales</taxon>
        <taxon>Micrococcaceae</taxon>
        <taxon>Arthrobacter</taxon>
    </lineage>
</organism>
<accession>A0ABP7CL66</accession>
<comment type="caution">
    <text evidence="1">The sequence shown here is derived from an EMBL/GenBank/DDBJ whole genome shotgun (WGS) entry which is preliminary data.</text>
</comment>
<gene>
    <name evidence="1" type="ORF">GCM10023081_32610</name>
</gene>
<name>A0ABP7CL66_9MICC</name>
<evidence type="ECO:0000313" key="1">
    <source>
        <dbReference type="EMBL" id="GAA3692684.1"/>
    </source>
</evidence>
<sequence length="42" mass="4675">MRVLIDPAWLRMLDAKAVELAREAGGVFTVQQQARLHARLGS</sequence>